<evidence type="ECO:0000313" key="1">
    <source>
        <dbReference type="EMBL" id="TWT75875.1"/>
    </source>
</evidence>
<name>A0A5C5YM03_9BACT</name>
<dbReference type="OrthoDB" id="269190at2"/>
<proteinExistence type="predicted"/>
<evidence type="ECO:0000313" key="2">
    <source>
        <dbReference type="Proteomes" id="UP000318478"/>
    </source>
</evidence>
<gene>
    <name evidence="1" type="ORF">Pla123a_26590</name>
</gene>
<protein>
    <submittedName>
        <fullName evidence="1">Uncharacterized protein</fullName>
    </submittedName>
</protein>
<sequence length="560" mass="59683">MLSPRRVALVLATSCLLSLDGFTAARSPIPGDWIAALTVRDPLAVAPKGQRLAGQLGAPWIDPAFLELIKSPEFQLAGKNIAVGLAAPSGDVARMYPFFAVPTTPATLAAAFGGDLTGQIAIFSINGVDFAARERRGATLVVPLAEQAILLDQADDDAITDSPSPDHDLTVRLSERGLDLLRGRVEQQSIARDAHRRFALTRLAWPPSAAWVDAAIGGNLPLADRVAELFKAGTFGLTLQDDGGVAAEITAALRQPHAGPPPAAADPKPPIALAAPREPIATLSGDATDGSLRPLVGLTLAYARGRPDEIEASTYPEKEYAEVEEHALAAVDMVTGVDATLLARSEADPFYSNRLIGLQTTDSAEFAAHLEAATDAWNRLVAASDARVRLSIEVSREGRPDQPMETRFTTDLGAAIESPPSAATREIMQKYYGKSGLHVTKLVRLDGNRVLLADVADEDLAKVVEQVVEQADESSPLVEQTLGGSVRLDRYANWQNAILNHYMADAIGYSPPANLDEAPLSFEVGQGNGSWRLKLAAPESTLARLAALFTKRADRRSEEQ</sequence>
<reference evidence="1 2" key="1">
    <citation type="submission" date="2019-02" db="EMBL/GenBank/DDBJ databases">
        <title>Deep-cultivation of Planctomycetes and their phenomic and genomic characterization uncovers novel biology.</title>
        <authorList>
            <person name="Wiegand S."/>
            <person name="Jogler M."/>
            <person name="Boedeker C."/>
            <person name="Pinto D."/>
            <person name="Vollmers J."/>
            <person name="Rivas-Marin E."/>
            <person name="Kohn T."/>
            <person name="Peeters S.H."/>
            <person name="Heuer A."/>
            <person name="Rast P."/>
            <person name="Oberbeckmann S."/>
            <person name="Bunk B."/>
            <person name="Jeske O."/>
            <person name="Meyerdierks A."/>
            <person name="Storesund J.E."/>
            <person name="Kallscheuer N."/>
            <person name="Luecker S."/>
            <person name="Lage O.M."/>
            <person name="Pohl T."/>
            <person name="Merkel B.J."/>
            <person name="Hornburger P."/>
            <person name="Mueller R.-W."/>
            <person name="Bruemmer F."/>
            <person name="Labrenz M."/>
            <person name="Spormann A.M."/>
            <person name="Op Den Camp H."/>
            <person name="Overmann J."/>
            <person name="Amann R."/>
            <person name="Jetten M.S.M."/>
            <person name="Mascher T."/>
            <person name="Medema M.H."/>
            <person name="Devos D.P."/>
            <person name="Kaster A.-K."/>
            <person name="Ovreas L."/>
            <person name="Rohde M."/>
            <person name="Galperin M.Y."/>
            <person name="Jogler C."/>
        </authorList>
    </citation>
    <scope>NUCLEOTIDE SEQUENCE [LARGE SCALE GENOMIC DNA]</scope>
    <source>
        <strain evidence="1 2">Pla123a</strain>
    </source>
</reference>
<accession>A0A5C5YM03</accession>
<dbReference type="Proteomes" id="UP000318478">
    <property type="component" value="Unassembled WGS sequence"/>
</dbReference>
<comment type="caution">
    <text evidence="1">The sequence shown here is derived from an EMBL/GenBank/DDBJ whole genome shotgun (WGS) entry which is preliminary data.</text>
</comment>
<dbReference type="EMBL" id="SJPO01000006">
    <property type="protein sequence ID" value="TWT75875.1"/>
    <property type="molecule type" value="Genomic_DNA"/>
</dbReference>
<keyword evidence="2" id="KW-1185">Reference proteome</keyword>
<organism evidence="1 2">
    <name type="scientific">Posidoniimonas polymericola</name>
    <dbReference type="NCBI Taxonomy" id="2528002"/>
    <lineage>
        <taxon>Bacteria</taxon>
        <taxon>Pseudomonadati</taxon>
        <taxon>Planctomycetota</taxon>
        <taxon>Planctomycetia</taxon>
        <taxon>Pirellulales</taxon>
        <taxon>Lacipirellulaceae</taxon>
        <taxon>Posidoniimonas</taxon>
    </lineage>
</organism>
<dbReference type="RefSeq" id="WP_146587649.1">
    <property type="nucleotide sequence ID" value="NZ_SJPO01000006.1"/>
</dbReference>
<dbReference type="AlphaFoldDB" id="A0A5C5YM03"/>